<dbReference type="AlphaFoldDB" id="A0A011NMU3"/>
<dbReference type="PATRIC" id="fig|1454001.3.peg.3035"/>
<evidence type="ECO:0000259" key="2">
    <source>
        <dbReference type="Pfam" id="PF07589"/>
    </source>
</evidence>
<dbReference type="Pfam" id="PF07589">
    <property type="entry name" value="PEP-CTERM"/>
    <property type="match status" value="1"/>
</dbReference>
<comment type="caution">
    <text evidence="3">The sequence shown here is derived from an EMBL/GenBank/DDBJ whole genome shotgun (WGS) entry which is preliminary data.</text>
</comment>
<keyword evidence="4" id="KW-1185">Reference proteome</keyword>
<evidence type="ECO:0000313" key="4">
    <source>
        <dbReference type="Proteomes" id="UP000020218"/>
    </source>
</evidence>
<dbReference type="Proteomes" id="UP000020218">
    <property type="component" value="Unassembled WGS sequence"/>
</dbReference>
<dbReference type="InterPro" id="IPR013424">
    <property type="entry name" value="Ice-binding_C"/>
</dbReference>
<protein>
    <submittedName>
        <fullName evidence="3">PEP-CTERM motif protein</fullName>
    </submittedName>
</protein>
<evidence type="ECO:0000256" key="1">
    <source>
        <dbReference type="SAM" id="SignalP"/>
    </source>
</evidence>
<dbReference type="NCBIfam" id="TIGR02595">
    <property type="entry name" value="PEP_CTERM"/>
    <property type="match status" value="1"/>
</dbReference>
<evidence type="ECO:0000313" key="3">
    <source>
        <dbReference type="EMBL" id="EXI65775.1"/>
    </source>
</evidence>
<dbReference type="EMBL" id="JFAX01000019">
    <property type="protein sequence ID" value="EXI65775.1"/>
    <property type="molecule type" value="Genomic_DNA"/>
</dbReference>
<feature type="domain" description="Ice-binding protein C-terminal" evidence="2">
    <location>
        <begin position="251"/>
        <end position="273"/>
    </location>
</feature>
<accession>A0A011NMU3</accession>
<keyword evidence="1" id="KW-0732">Signal</keyword>
<feature type="signal peptide" evidence="1">
    <location>
        <begin position="1"/>
        <end position="35"/>
    </location>
</feature>
<proteinExistence type="predicted"/>
<reference evidence="3" key="1">
    <citation type="submission" date="2014-02" db="EMBL/GenBank/DDBJ databases">
        <title>Expanding our view of genomic diversity in Candidatus Accumulibacter clades.</title>
        <authorList>
            <person name="Skennerton C.T."/>
            <person name="Barr J.J."/>
            <person name="Slater F.R."/>
            <person name="Bond P.L."/>
            <person name="Tyson G.W."/>
        </authorList>
    </citation>
    <scope>NUCLEOTIDE SEQUENCE [LARGE SCALE GENOMIC DNA]</scope>
</reference>
<name>A0A011NMU3_9PROT</name>
<sequence>MLINTHNNNRLEFVMKLNRTLLAAMLVFSATASQASVLLYAQNFENPNLPAFNANTGFGGKDASYSSVNDIYPNQPAGFTFAQQWTVETLRVGGSQAWGGAGFQDPQGRAGNYVVGMLSSANDDRLGLSFNIGAYKFFNFQLDVSSIDLDFWGGPFVPTGGLAPAFRLSLYDNPTGVANVGTATLLDSVDITGALSSAPNVFNWTNHIVGLDATGNTNGNVTVVIDELVGGYAALDNFRIVASDTQGDVGQVPEPAALALLGMGMAALGLSRRRRNA</sequence>
<gene>
    <name evidence="3" type="ORF">AW08_02987</name>
</gene>
<feature type="chain" id="PRO_5001461242" evidence="1">
    <location>
        <begin position="36"/>
        <end position="277"/>
    </location>
</feature>
<organism evidence="3 4">
    <name type="scientific">Candidatus Accumulibacter adjunctus</name>
    <dbReference type="NCBI Taxonomy" id="1454001"/>
    <lineage>
        <taxon>Bacteria</taxon>
        <taxon>Pseudomonadati</taxon>
        <taxon>Pseudomonadota</taxon>
        <taxon>Betaproteobacteria</taxon>
        <taxon>Candidatus Accumulibacter</taxon>
    </lineage>
</organism>